<name>A0AAV3T5H7_9EURY</name>
<dbReference type="AlphaFoldDB" id="A0AAV3T5H7"/>
<comment type="caution">
    <text evidence="1">The sequence shown here is derived from an EMBL/GenBank/DDBJ whole genome shotgun (WGS) entry which is preliminary data.</text>
</comment>
<dbReference type="Proteomes" id="UP001500420">
    <property type="component" value="Unassembled WGS sequence"/>
</dbReference>
<dbReference type="EMBL" id="BAAADV010000001">
    <property type="protein sequence ID" value="GAA0662104.1"/>
    <property type="molecule type" value="Genomic_DNA"/>
</dbReference>
<keyword evidence="2" id="KW-1185">Reference proteome</keyword>
<dbReference type="Pfam" id="PF19104">
    <property type="entry name" value="DUF5791"/>
    <property type="match status" value="1"/>
</dbReference>
<evidence type="ECO:0000313" key="1">
    <source>
        <dbReference type="EMBL" id="GAA0662104.1"/>
    </source>
</evidence>
<organism evidence="1 2">
    <name type="scientific">Natronoarchaeum mannanilyticum</name>
    <dbReference type="NCBI Taxonomy" id="926360"/>
    <lineage>
        <taxon>Archaea</taxon>
        <taxon>Methanobacteriati</taxon>
        <taxon>Methanobacteriota</taxon>
        <taxon>Stenosarchaea group</taxon>
        <taxon>Halobacteria</taxon>
        <taxon>Halobacteriales</taxon>
        <taxon>Natronoarchaeaceae</taxon>
    </lineage>
</organism>
<proteinExistence type="predicted"/>
<accession>A0AAV3T5H7</accession>
<dbReference type="RefSeq" id="WP_343772064.1">
    <property type="nucleotide sequence ID" value="NZ_BAAADV010000001.1"/>
</dbReference>
<protein>
    <submittedName>
        <fullName evidence="1">DUF5791 family protein</fullName>
    </submittedName>
</protein>
<dbReference type="InterPro" id="IPR043809">
    <property type="entry name" value="DUF5791"/>
</dbReference>
<evidence type="ECO:0000313" key="2">
    <source>
        <dbReference type="Proteomes" id="UP001500420"/>
    </source>
</evidence>
<reference evidence="1 2" key="1">
    <citation type="journal article" date="2019" name="Int. J. Syst. Evol. Microbiol.">
        <title>The Global Catalogue of Microorganisms (GCM) 10K type strain sequencing project: providing services to taxonomists for standard genome sequencing and annotation.</title>
        <authorList>
            <consortium name="The Broad Institute Genomics Platform"/>
            <consortium name="The Broad Institute Genome Sequencing Center for Infectious Disease"/>
            <person name="Wu L."/>
            <person name="Ma J."/>
        </authorList>
    </citation>
    <scope>NUCLEOTIDE SEQUENCE [LARGE SCALE GENOMIC DNA]</scope>
    <source>
        <strain evidence="1 2">JCM 16328</strain>
    </source>
</reference>
<gene>
    <name evidence="1" type="ORF">GCM10009020_03130</name>
</gene>
<sequence length="158" mass="16988">MIHEQRTDLDGLSPAGLREEYDADLRAVIDDRGAEAQNASSPASQARQDVDAVAEESGVDREVVAALADGESPEISMADAAAIQALDDDAPDADTIVEMAWEHLLLGMSSAVLDVETLASEVDAELSAKEIQQKLERRASATLDEFVAIEHPIVDRQY</sequence>